<dbReference type="Pfam" id="PF00112">
    <property type="entry name" value="Peptidase_C1"/>
    <property type="match status" value="1"/>
</dbReference>
<dbReference type="Gene3D" id="1.10.287.2250">
    <property type="match status" value="1"/>
</dbReference>
<dbReference type="InterPro" id="IPR000668">
    <property type="entry name" value="Peptidase_C1A_C"/>
</dbReference>
<dbReference type="PRINTS" id="PR00705">
    <property type="entry name" value="PAPAIN"/>
</dbReference>
<dbReference type="InterPro" id="IPR013128">
    <property type="entry name" value="Peptidase_C1A"/>
</dbReference>
<dbReference type="EC" id="3.4.22.15" evidence="7"/>
<evidence type="ECO:0000256" key="6">
    <source>
        <dbReference type="ARBA" id="ARBA00036319"/>
    </source>
</evidence>
<dbReference type="InterPro" id="IPR025661">
    <property type="entry name" value="Pept_asp_AS"/>
</dbReference>
<evidence type="ECO:0000259" key="10">
    <source>
        <dbReference type="SMART" id="SM00645"/>
    </source>
</evidence>
<dbReference type="FunFam" id="3.90.70.10:FF:000006">
    <property type="entry name" value="Cathepsin S"/>
    <property type="match status" value="1"/>
</dbReference>
<evidence type="ECO:0000256" key="8">
    <source>
        <dbReference type="ARBA" id="ARBA00063237"/>
    </source>
</evidence>
<feature type="domain" description="Peptidase C1A papain C-terminal" evidence="10">
    <location>
        <begin position="112"/>
        <end position="326"/>
    </location>
</feature>
<evidence type="ECO:0000256" key="9">
    <source>
        <dbReference type="SAM" id="SignalP"/>
    </source>
</evidence>
<dbReference type="InterPro" id="IPR039417">
    <property type="entry name" value="Peptidase_C1A_papain-like"/>
</dbReference>
<keyword evidence="13" id="KW-1185">Reference proteome</keyword>
<dbReference type="PROSITE" id="PS00640">
    <property type="entry name" value="THIOL_PROTEASE_ASN"/>
    <property type="match status" value="1"/>
</dbReference>
<dbReference type="InterPro" id="IPR038765">
    <property type="entry name" value="Papain-like_cys_pep_sf"/>
</dbReference>
<dbReference type="Proteomes" id="UP000494163">
    <property type="component" value="Chromosome 2L"/>
</dbReference>
<keyword evidence="9" id="KW-0732">Signal</keyword>
<dbReference type="AlphaFoldDB" id="A0A0M4E3G6"/>
<dbReference type="STRING" id="30019.A0A0M4E3G6"/>
<dbReference type="SMART" id="SM00848">
    <property type="entry name" value="Inhibitor_I29"/>
    <property type="match status" value="1"/>
</dbReference>
<dbReference type="Pfam" id="PF08246">
    <property type="entry name" value="Inhibitor_I29"/>
    <property type="match status" value="1"/>
</dbReference>
<feature type="chain" id="PRO_5018588877" description="cathepsin L" evidence="9">
    <location>
        <begin position="18"/>
        <end position="329"/>
    </location>
</feature>
<dbReference type="GO" id="GO:0006508">
    <property type="term" value="P:proteolysis"/>
    <property type="evidence" value="ECO:0007669"/>
    <property type="project" value="UniProtKB-KW"/>
</dbReference>
<dbReference type="OrthoDB" id="10253408at2759"/>
<dbReference type="InterPro" id="IPR013201">
    <property type="entry name" value="Prot_inhib_I29"/>
</dbReference>
<evidence type="ECO:0000256" key="4">
    <source>
        <dbReference type="ARBA" id="ARBA00022807"/>
    </source>
</evidence>
<evidence type="ECO:0000256" key="3">
    <source>
        <dbReference type="ARBA" id="ARBA00022801"/>
    </source>
</evidence>
<dbReference type="EMBL" id="CP012523">
    <property type="protein sequence ID" value="ALC38158.1"/>
    <property type="molecule type" value="Genomic_DNA"/>
</dbReference>
<dbReference type="InterPro" id="IPR025660">
    <property type="entry name" value="Pept_his_AS"/>
</dbReference>
<dbReference type="OMA" id="NDEFALM"/>
<dbReference type="GO" id="GO:0004197">
    <property type="term" value="F:cysteine-type endopeptidase activity"/>
    <property type="evidence" value="ECO:0007669"/>
    <property type="project" value="UniProtKB-EC"/>
</dbReference>
<keyword evidence="5" id="KW-1015">Disulfide bond</keyword>
<feature type="domain" description="Cathepsin propeptide inhibitor" evidence="11">
    <location>
        <begin position="24"/>
        <end position="83"/>
    </location>
</feature>
<dbReference type="SMR" id="A0A0M4E3G6"/>
<evidence type="ECO:0000256" key="5">
    <source>
        <dbReference type="ARBA" id="ARBA00023157"/>
    </source>
</evidence>
<keyword evidence="4" id="KW-0788">Thiol protease</keyword>
<evidence type="ECO:0000256" key="2">
    <source>
        <dbReference type="ARBA" id="ARBA00022670"/>
    </source>
</evidence>
<comment type="catalytic activity">
    <reaction evidence="6">
        <text>Specificity close to that of papain. As compared to cathepsin B, cathepsin L exhibits higher activity toward protein substrates, but has little activity on Z-Arg-Arg-NHMec, and no peptidyl-dipeptidase activity.</text>
        <dbReference type="EC" id="3.4.22.15"/>
    </reaction>
</comment>
<gene>
    <name evidence="12" type="ORF">Dbus_chr2Lg243</name>
</gene>
<dbReference type="CDD" id="cd02248">
    <property type="entry name" value="Peptidase_C1A"/>
    <property type="match status" value="1"/>
</dbReference>
<dbReference type="SMART" id="SM00645">
    <property type="entry name" value="Pept_C1"/>
    <property type="match status" value="1"/>
</dbReference>
<dbReference type="Gene3D" id="3.90.70.10">
    <property type="entry name" value="Cysteine proteinases"/>
    <property type="match status" value="1"/>
</dbReference>
<feature type="signal peptide" evidence="9">
    <location>
        <begin position="1"/>
        <end position="17"/>
    </location>
</feature>
<organism evidence="12 13">
    <name type="scientific">Drosophila busckii</name>
    <name type="common">Fruit fly</name>
    <dbReference type="NCBI Taxonomy" id="30019"/>
    <lineage>
        <taxon>Eukaryota</taxon>
        <taxon>Metazoa</taxon>
        <taxon>Ecdysozoa</taxon>
        <taxon>Arthropoda</taxon>
        <taxon>Hexapoda</taxon>
        <taxon>Insecta</taxon>
        <taxon>Pterygota</taxon>
        <taxon>Neoptera</taxon>
        <taxon>Endopterygota</taxon>
        <taxon>Diptera</taxon>
        <taxon>Brachycera</taxon>
        <taxon>Muscomorpha</taxon>
        <taxon>Ephydroidea</taxon>
        <taxon>Drosophilidae</taxon>
        <taxon>Drosophila</taxon>
    </lineage>
</organism>
<keyword evidence="3" id="KW-0378">Hydrolase</keyword>
<dbReference type="PANTHER" id="PTHR12411">
    <property type="entry name" value="CYSTEINE PROTEASE FAMILY C1-RELATED"/>
    <property type="match status" value="1"/>
</dbReference>
<dbReference type="SUPFAM" id="SSF54001">
    <property type="entry name" value="Cysteine proteinases"/>
    <property type="match status" value="1"/>
</dbReference>
<name>A0A0M4E3G6_DROBS</name>
<protein>
    <recommendedName>
        <fullName evidence="7">cathepsin L</fullName>
        <ecNumber evidence="7">3.4.22.15</ecNumber>
    </recommendedName>
</protein>
<comment type="subunit">
    <text evidence="8">Dimer of a heavy and a light chain linked by disulfide bonds.</text>
</comment>
<sequence length="329" mass="36935">MKALVLIGVLALYSVAAELDLEEWNAYKLKHGKSYDDREDSKRRDAYETNKELIEEHNKRFAAGLESYKQTINYFTDQSKDEFDSIMLGPELDESQAAAEYVQISFRSDTPAPESMDWRDSHAVTPVKDQKRCNSCWAFATMGALESHLYLKTKKLRSLSAQYLVDCSNRKPYGNSACHGGGLVSSYEFIKDKGACTTDSYRYKGKQRACNYGCRIGAKIDDIVALTDASEEELKDIVGNIGPIAVTINANSWKQYSQSVFNNKNCDTTSNHAVLIVGYGHDNQTGLDYWLLKNSWGADWGERGYMRLARNKQNQCGIGKIAAYPIVAV</sequence>
<reference evidence="12 13" key="1">
    <citation type="submission" date="2015-08" db="EMBL/GenBank/DDBJ databases">
        <title>Ancestral chromatin configuration constrains chromatin evolution on differentiating sex chromosomes in Drosophila.</title>
        <authorList>
            <person name="Zhou Q."/>
            <person name="Bachtrog D."/>
        </authorList>
    </citation>
    <scope>NUCLEOTIDE SEQUENCE [LARGE SCALE GENOMIC DNA]</scope>
    <source>
        <tissue evidence="12">Whole larvae</tissue>
    </source>
</reference>
<evidence type="ECO:0000256" key="1">
    <source>
        <dbReference type="ARBA" id="ARBA00008455"/>
    </source>
</evidence>
<keyword evidence="2" id="KW-0645">Protease</keyword>
<proteinExistence type="inferred from homology"/>
<evidence type="ECO:0000259" key="11">
    <source>
        <dbReference type="SMART" id="SM00848"/>
    </source>
</evidence>
<dbReference type="PROSITE" id="PS00639">
    <property type="entry name" value="THIOL_PROTEASE_HIS"/>
    <property type="match status" value="1"/>
</dbReference>
<evidence type="ECO:0000256" key="7">
    <source>
        <dbReference type="ARBA" id="ARBA00038911"/>
    </source>
</evidence>
<accession>A0A0M4E3G6</accession>
<evidence type="ECO:0000313" key="12">
    <source>
        <dbReference type="EMBL" id="ALC38158.1"/>
    </source>
</evidence>
<evidence type="ECO:0000313" key="13">
    <source>
        <dbReference type="Proteomes" id="UP000494163"/>
    </source>
</evidence>
<comment type="similarity">
    <text evidence="1">Belongs to the peptidase C1 family.</text>
</comment>